<name>A0A1R1Y315_9FUNG</name>
<protein>
    <submittedName>
        <fullName evidence="1">Uncharacterized protein</fullName>
    </submittedName>
</protein>
<gene>
    <name evidence="1" type="ORF">AYI70_g3530</name>
</gene>
<keyword evidence="2" id="KW-1185">Reference proteome</keyword>
<proteinExistence type="predicted"/>
<comment type="caution">
    <text evidence="1">The sequence shown here is derived from an EMBL/GenBank/DDBJ whole genome shotgun (WGS) entry which is preliminary data.</text>
</comment>
<evidence type="ECO:0000313" key="2">
    <source>
        <dbReference type="Proteomes" id="UP000187283"/>
    </source>
</evidence>
<organism evidence="1 2">
    <name type="scientific">Smittium culicis</name>
    <dbReference type="NCBI Taxonomy" id="133412"/>
    <lineage>
        <taxon>Eukaryota</taxon>
        <taxon>Fungi</taxon>
        <taxon>Fungi incertae sedis</taxon>
        <taxon>Zoopagomycota</taxon>
        <taxon>Kickxellomycotina</taxon>
        <taxon>Harpellomycetes</taxon>
        <taxon>Harpellales</taxon>
        <taxon>Legeriomycetaceae</taxon>
        <taxon>Smittium</taxon>
    </lineage>
</organism>
<dbReference type="AlphaFoldDB" id="A0A1R1Y315"/>
<reference evidence="1 2" key="1">
    <citation type="submission" date="2017-01" db="EMBL/GenBank/DDBJ databases">
        <authorList>
            <person name="Mah S.A."/>
            <person name="Swanson W.J."/>
            <person name="Moy G.W."/>
            <person name="Vacquier V.D."/>
        </authorList>
    </citation>
    <scope>NUCLEOTIDE SEQUENCE [LARGE SCALE GENOMIC DNA]</scope>
    <source>
        <strain evidence="1 2">GSMNP</strain>
    </source>
</reference>
<evidence type="ECO:0000313" key="1">
    <source>
        <dbReference type="EMBL" id="OMJ21367.1"/>
    </source>
</evidence>
<dbReference type="OrthoDB" id="10349035at2759"/>
<sequence>MQYDKYYETEDQGYLNQPEEYTKLSPKNIELTNSSKRIYYRQEAFKKHNFLRNNNFYVNELAAYQNQLSFLEQMDSLRSELSLGSYSATQPFNHFNSYLSNSLMYNSLSAVPKEYIYAKNNPKINLNHYIYEEPFEELNIKNISQDSSTADLKNNSSKVKLEKNSSNEGLRIEKEFETNGMERNEAKKIFNQLLNIDSESYLKGLEKNVSINEPTDDDQELLELMLGGRDLYSPSEQIGIGVEKVAKCRICEAKGKEKWLKLKCSAYW</sequence>
<dbReference type="Proteomes" id="UP000187283">
    <property type="component" value="Unassembled WGS sequence"/>
</dbReference>
<accession>A0A1R1Y315</accession>
<dbReference type="EMBL" id="LSSN01001021">
    <property type="protein sequence ID" value="OMJ21367.1"/>
    <property type="molecule type" value="Genomic_DNA"/>
</dbReference>